<reference evidence="1 2" key="1">
    <citation type="submission" date="2019-12" db="EMBL/GenBank/DDBJ databases">
        <title>Novel species isolated from a subtropical stream in China.</title>
        <authorList>
            <person name="Lu H."/>
        </authorList>
    </citation>
    <scope>NUCLEOTIDE SEQUENCE [LARGE SCALE GENOMIC DNA]</scope>
    <source>
        <strain evidence="1 2">FT109W</strain>
    </source>
</reference>
<dbReference type="EMBL" id="WWCS01000007">
    <property type="protein sequence ID" value="MYN40326.1"/>
    <property type="molecule type" value="Genomic_DNA"/>
</dbReference>
<accession>A0ABW9WHH8</accession>
<comment type="caution">
    <text evidence="1">The sequence shown here is derived from an EMBL/GenBank/DDBJ whole genome shotgun (WGS) entry which is preliminary data.</text>
</comment>
<protein>
    <submittedName>
        <fullName evidence="1">Uncharacterized protein</fullName>
    </submittedName>
</protein>
<proteinExistence type="predicted"/>
<dbReference type="RefSeq" id="WP_161045389.1">
    <property type="nucleotide sequence ID" value="NZ_WWCS01000007.1"/>
</dbReference>
<gene>
    <name evidence="1" type="ORF">GTP55_13165</name>
</gene>
<keyword evidence="2" id="KW-1185">Reference proteome</keyword>
<dbReference type="Proteomes" id="UP000466332">
    <property type="component" value="Unassembled WGS sequence"/>
</dbReference>
<organism evidence="1 2">
    <name type="scientific">Duganella margarita</name>
    <dbReference type="NCBI Taxonomy" id="2692170"/>
    <lineage>
        <taxon>Bacteria</taxon>
        <taxon>Pseudomonadati</taxon>
        <taxon>Pseudomonadota</taxon>
        <taxon>Betaproteobacteria</taxon>
        <taxon>Burkholderiales</taxon>
        <taxon>Oxalobacteraceae</taxon>
        <taxon>Telluria group</taxon>
        <taxon>Duganella</taxon>
    </lineage>
</organism>
<evidence type="ECO:0000313" key="2">
    <source>
        <dbReference type="Proteomes" id="UP000466332"/>
    </source>
</evidence>
<sequence length="221" mass="24702">MPELNVNIEGLRSQSQLLGIFVVEQDVSPEKRKWRTWLVHCLVKAGRHYSEARTLIQQQLVEAQRPATELAQGRQLHIFDFALAMEDCITALEKAVVCLHALSRSEPIQARVLALPQRPRLNEFRRQQEHMHQQLASGQTGDGPIIVGVTADGSGMALRALKMSFKDLHEIITTLYLDLCVFFPHHEVNSPRKPQGVARLTMSASLTITPGAPPTSTNDET</sequence>
<name>A0ABW9WHH8_9BURK</name>
<evidence type="ECO:0000313" key="1">
    <source>
        <dbReference type="EMBL" id="MYN40326.1"/>
    </source>
</evidence>